<protein>
    <submittedName>
        <fullName evidence="1">Uncharacterized protein</fullName>
    </submittedName>
</protein>
<dbReference type="OrthoDB" id="8052806at2759"/>
<dbReference type="AlphaFoldDB" id="A0A6H5HLB1"/>
<evidence type="ECO:0000313" key="2">
    <source>
        <dbReference type="Proteomes" id="UP000479000"/>
    </source>
</evidence>
<name>A0A6H5HLB1_9HEMI</name>
<dbReference type="EMBL" id="CADCXU010028492">
    <property type="protein sequence ID" value="CAB0015081.1"/>
    <property type="molecule type" value="Genomic_DNA"/>
</dbReference>
<feature type="non-terminal residue" evidence="1">
    <location>
        <position position="61"/>
    </location>
</feature>
<keyword evidence="2" id="KW-1185">Reference proteome</keyword>
<gene>
    <name evidence="1" type="ORF">NTEN_LOCUS19456</name>
</gene>
<reference evidence="1 2" key="1">
    <citation type="submission" date="2020-02" db="EMBL/GenBank/DDBJ databases">
        <authorList>
            <person name="Ferguson B K."/>
        </authorList>
    </citation>
    <scope>NUCLEOTIDE SEQUENCE [LARGE SCALE GENOMIC DNA]</scope>
</reference>
<dbReference type="Proteomes" id="UP000479000">
    <property type="component" value="Unassembled WGS sequence"/>
</dbReference>
<evidence type="ECO:0000313" key="1">
    <source>
        <dbReference type="EMBL" id="CAB0015081.1"/>
    </source>
</evidence>
<organism evidence="1 2">
    <name type="scientific">Nesidiocoris tenuis</name>
    <dbReference type="NCBI Taxonomy" id="355587"/>
    <lineage>
        <taxon>Eukaryota</taxon>
        <taxon>Metazoa</taxon>
        <taxon>Ecdysozoa</taxon>
        <taxon>Arthropoda</taxon>
        <taxon>Hexapoda</taxon>
        <taxon>Insecta</taxon>
        <taxon>Pterygota</taxon>
        <taxon>Neoptera</taxon>
        <taxon>Paraneoptera</taxon>
        <taxon>Hemiptera</taxon>
        <taxon>Heteroptera</taxon>
        <taxon>Panheteroptera</taxon>
        <taxon>Cimicomorpha</taxon>
        <taxon>Miridae</taxon>
        <taxon>Dicyphina</taxon>
        <taxon>Nesidiocoris</taxon>
    </lineage>
</organism>
<sequence length="61" mass="7136">MLRMIWRSSSEDPIQDYWLKTVTYGTASAPYRMSCAARACQRRSELSSSLILTRTYFHDIN</sequence>
<proteinExistence type="predicted"/>
<accession>A0A6H5HLB1</accession>